<comment type="subcellular location">
    <subcellularLocation>
        <location evidence="1 6">Secreted</location>
    </subcellularLocation>
</comment>
<protein>
    <recommendedName>
        <fullName evidence="6">S-protein homolog</fullName>
    </recommendedName>
</protein>
<dbReference type="Pfam" id="PF05938">
    <property type="entry name" value="Self-incomp_S1"/>
    <property type="match status" value="1"/>
</dbReference>
<dbReference type="GO" id="GO:0060320">
    <property type="term" value="P:rejection of self pollen"/>
    <property type="evidence" value="ECO:0007669"/>
    <property type="project" value="UniProtKB-KW"/>
</dbReference>
<reference evidence="7" key="1">
    <citation type="submission" date="2020-09" db="EMBL/GenBank/DDBJ databases">
        <title>Genome-Enabled Discovery of Anthraquinone Biosynthesis in Senna tora.</title>
        <authorList>
            <person name="Kang S.-H."/>
            <person name="Pandey R.P."/>
            <person name="Lee C.-M."/>
            <person name="Sim J.-S."/>
            <person name="Jeong J.-T."/>
            <person name="Choi B.-S."/>
            <person name="Jung M."/>
            <person name="Ginzburg D."/>
            <person name="Zhao K."/>
            <person name="Won S.Y."/>
            <person name="Oh T.-J."/>
            <person name="Yu Y."/>
            <person name="Kim N.-H."/>
            <person name="Lee O.R."/>
            <person name="Lee T.-H."/>
            <person name="Bashyal P."/>
            <person name="Kim T.-S."/>
            <person name="Lee W.-H."/>
            <person name="Kawkins C."/>
            <person name="Kim C.-K."/>
            <person name="Kim J.S."/>
            <person name="Ahn B.O."/>
            <person name="Rhee S.Y."/>
            <person name="Sohng J.K."/>
        </authorList>
    </citation>
    <scope>NUCLEOTIDE SEQUENCE</scope>
    <source>
        <tissue evidence="7">Leaf</tissue>
    </source>
</reference>
<dbReference type="PANTHER" id="PTHR31232">
    <property type="match status" value="1"/>
</dbReference>
<keyword evidence="3 6" id="KW-0713">Self-incompatibility</keyword>
<sequence>MASLTKSLVQILLGILIVAMFKCGKGEGIMYRRVKVQIINNLTQPQDLTLHCKSKTDDRGEHTIKIGETYEFKFWPNFFYRATLYFCSFWWQSNSSFHHFDIYDQKRDSCVLCTWKILEIGACTYYPAEGTYTDCYRW</sequence>
<dbReference type="InterPro" id="IPR010264">
    <property type="entry name" value="Self-incomp_S1"/>
</dbReference>
<name>A0A834WBH7_9FABA</name>
<dbReference type="GO" id="GO:0005576">
    <property type="term" value="C:extracellular region"/>
    <property type="evidence" value="ECO:0007669"/>
    <property type="project" value="UniProtKB-SubCell"/>
</dbReference>
<evidence type="ECO:0000256" key="2">
    <source>
        <dbReference type="ARBA" id="ARBA00005581"/>
    </source>
</evidence>
<proteinExistence type="inferred from homology"/>
<keyword evidence="5 6" id="KW-0732">Signal</keyword>
<dbReference type="OrthoDB" id="1430548at2759"/>
<evidence type="ECO:0000256" key="4">
    <source>
        <dbReference type="ARBA" id="ARBA00022525"/>
    </source>
</evidence>
<dbReference type="Proteomes" id="UP000634136">
    <property type="component" value="Unassembled WGS sequence"/>
</dbReference>
<feature type="chain" id="PRO_5033100155" description="S-protein homolog" evidence="6">
    <location>
        <begin position="27"/>
        <end position="138"/>
    </location>
</feature>
<keyword evidence="4 6" id="KW-0964">Secreted</keyword>
<dbReference type="PANTHER" id="PTHR31232:SF43">
    <property type="entry name" value="S-PROTEIN HOMOLOG 29-RELATED"/>
    <property type="match status" value="1"/>
</dbReference>
<evidence type="ECO:0000313" key="7">
    <source>
        <dbReference type="EMBL" id="KAF7815133.1"/>
    </source>
</evidence>
<gene>
    <name evidence="7" type="ORF">G2W53_029102</name>
</gene>
<keyword evidence="8" id="KW-1185">Reference proteome</keyword>
<evidence type="ECO:0000256" key="3">
    <source>
        <dbReference type="ARBA" id="ARBA00022471"/>
    </source>
</evidence>
<comment type="similarity">
    <text evidence="2 6">Belongs to the plant self-incompatibility (S1) protein family.</text>
</comment>
<accession>A0A834WBH7</accession>
<comment type="caution">
    <text evidence="7">The sequence shown here is derived from an EMBL/GenBank/DDBJ whole genome shotgun (WGS) entry which is preliminary data.</text>
</comment>
<evidence type="ECO:0000313" key="8">
    <source>
        <dbReference type="Proteomes" id="UP000634136"/>
    </source>
</evidence>
<evidence type="ECO:0000256" key="6">
    <source>
        <dbReference type="RuleBase" id="RU367044"/>
    </source>
</evidence>
<feature type="signal peptide" evidence="6">
    <location>
        <begin position="1"/>
        <end position="26"/>
    </location>
</feature>
<dbReference type="EMBL" id="JAAIUW010000009">
    <property type="protein sequence ID" value="KAF7815133.1"/>
    <property type="molecule type" value="Genomic_DNA"/>
</dbReference>
<organism evidence="7 8">
    <name type="scientific">Senna tora</name>
    <dbReference type="NCBI Taxonomy" id="362788"/>
    <lineage>
        <taxon>Eukaryota</taxon>
        <taxon>Viridiplantae</taxon>
        <taxon>Streptophyta</taxon>
        <taxon>Embryophyta</taxon>
        <taxon>Tracheophyta</taxon>
        <taxon>Spermatophyta</taxon>
        <taxon>Magnoliopsida</taxon>
        <taxon>eudicotyledons</taxon>
        <taxon>Gunneridae</taxon>
        <taxon>Pentapetalae</taxon>
        <taxon>rosids</taxon>
        <taxon>fabids</taxon>
        <taxon>Fabales</taxon>
        <taxon>Fabaceae</taxon>
        <taxon>Caesalpinioideae</taxon>
        <taxon>Cassia clade</taxon>
        <taxon>Senna</taxon>
    </lineage>
</organism>
<evidence type="ECO:0000256" key="1">
    <source>
        <dbReference type="ARBA" id="ARBA00004613"/>
    </source>
</evidence>
<dbReference type="AlphaFoldDB" id="A0A834WBH7"/>
<evidence type="ECO:0000256" key="5">
    <source>
        <dbReference type="ARBA" id="ARBA00022729"/>
    </source>
</evidence>